<comment type="caution">
    <text evidence="2">The sequence shown here is derived from an EMBL/GenBank/DDBJ whole genome shotgun (WGS) entry which is preliminary data.</text>
</comment>
<feature type="region of interest" description="Disordered" evidence="1">
    <location>
        <begin position="77"/>
        <end position="146"/>
    </location>
</feature>
<dbReference type="Proteomes" id="UP000034112">
    <property type="component" value="Unassembled WGS sequence"/>
</dbReference>
<name>A0A0F9X6Y0_TRIHA</name>
<protein>
    <submittedName>
        <fullName evidence="2">Uncharacterized protein</fullName>
    </submittedName>
</protein>
<dbReference type="EMBL" id="JOKZ01000219">
    <property type="protein sequence ID" value="KKP00971.1"/>
    <property type="molecule type" value="Genomic_DNA"/>
</dbReference>
<proteinExistence type="predicted"/>
<evidence type="ECO:0000313" key="2">
    <source>
        <dbReference type="EMBL" id="KKP00971.1"/>
    </source>
</evidence>
<accession>A0A0F9X6Y0</accession>
<dbReference type="AlphaFoldDB" id="A0A0F9X6Y0"/>
<evidence type="ECO:0000256" key="1">
    <source>
        <dbReference type="SAM" id="MobiDB-lite"/>
    </source>
</evidence>
<feature type="non-terminal residue" evidence="2">
    <location>
        <position position="203"/>
    </location>
</feature>
<feature type="region of interest" description="Disordered" evidence="1">
    <location>
        <begin position="1"/>
        <end position="33"/>
    </location>
</feature>
<sequence length="203" mass="22540">MSGTNKVAVQHLDKPIGQIRRKPPASSLFDTPLVSQEDRAVIGRGGNENEEGAKNAQEELLTDWMEPFFSRVETVWTEDFPEGEGGSARMSKREEEGRLTKIPSPMEKYNVAIKKMRRDETEPDGNKKKRNANVGVSRPFSRTDYLAHSEGPYRNLAWKAAKTMAGILANPAYAAQTHPHQQEDYAGSPAPQITGVAHPEARV</sequence>
<organism evidence="2 3">
    <name type="scientific">Trichoderma harzianum</name>
    <name type="common">Hypocrea lixii</name>
    <dbReference type="NCBI Taxonomy" id="5544"/>
    <lineage>
        <taxon>Eukaryota</taxon>
        <taxon>Fungi</taxon>
        <taxon>Dikarya</taxon>
        <taxon>Ascomycota</taxon>
        <taxon>Pezizomycotina</taxon>
        <taxon>Sordariomycetes</taxon>
        <taxon>Hypocreomycetidae</taxon>
        <taxon>Hypocreales</taxon>
        <taxon>Hypocreaceae</taxon>
        <taxon>Trichoderma</taxon>
    </lineage>
</organism>
<evidence type="ECO:0000313" key="3">
    <source>
        <dbReference type="Proteomes" id="UP000034112"/>
    </source>
</evidence>
<reference evidence="3" key="1">
    <citation type="journal article" date="2015" name="Genome Announc.">
        <title>Draft whole-genome sequence of the biocontrol agent Trichoderma harzianum T6776.</title>
        <authorList>
            <person name="Baroncelli R."/>
            <person name="Piaggeschi G."/>
            <person name="Fiorini L."/>
            <person name="Bertolini E."/>
            <person name="Zapparata A."/>
            <person name="Pe M.E."/>
            <person name="Sarrocco S."/>
            <person name="Vannacci G."/>
        </authorList>
    </citation>
    <scope>NUCLEOTIDE SEQUENCE [LARGE SCALE GENOMIC DNA]</scope>
    <source>
        <strain evidence="3">T6776</strain>
    </source>
</reference>
<feature type="region of interest" description="Disordered" evidence="1">
    <location>
        <begin position="175"/>
        <end position="203"/>
    </location>
</feature>
<feature type="compositionally biased region" description="Basic and acidic residues" evidence="1">
    <location>
        <begin position="117"/>
        <end position="126"/>
    </location>
</feature>
<gene>
    <name evidence="2" type="ORF">THAR02_06909</name>
</gene>